<proteinExistence type="predicted"/>
<feature type="region of interest" description="Disordered" evidence="1">
    <location>
        <begin position="42"/>
        <end position="87"/>
    </location>
</feature>
<gene>
    <name evidence="2" type="ORF">EV383_6232</name>
</gene>
<protein>
    <submittedName>
        <fullName evidence="2">Uncharacterized protein</fullName>
    </submittedName>
</protein>
<feature type="compositionally biased region" description="Low complexity" evidence="1">
    <location>
        <begin position="42"/>
        <end position="54"/>
    </location>
</feature>
<evidence type="ECO:0000313" key="2">
    <source>
        <dbReference type="EMBL" id="RZT75492.1"/>
    </source>
</evidence>
<keyword evidence="3" id="KW-1185">Reference proteome</keyword>
<organism evidence="2 3">
    <name type="scientific">Pseudonocardia sediminis</name>
    <dbReference type="NCBI Taxonomy" id="1397368"/>
    <lineage>
        <taxon>Bacteria</taxon>
        <taxon>Bacillati</taxon>
        <taxon>Actinomycetota</taxon>
        <taxon>Actinomycetes</taxon>
        <taxon>Pseudonocardiales</taxon>
        <taxon>Pseudonocardiaceae</taxon>
        <taxon>Pseudonocardia</taxon>
    </lineage>
</organism>
<evidence type="ECO:0000256" key="1">
    <source>
        <dbReference type="SAM" id="MobiDB-lite"/>
    </source>
</evidence>
<reference evidence="2 3" key="1">
    <citation type="submission" date="2019-02" db="EMBL/GenBank/DDBJ databases">
        <title>Sequencing the genomes of 1000 actinobacteria strains.</title>
        <authorList>
            <person name="Klenk H.-P."/>
        </authorList>
    </citation>
    <scope>NUCLEOTIDE SEQUENCE [LARGE SCALE GENOMIC DNA]</scope>
    <source>
        <strain evidence="2 3">DSM 45779</strain>
    </source>
</reference>
<comment type="caution">
    <text evidence="2">The sequence shown here is derived from an EMBL/GenBank/DDBJ whole genome shotgun (WGS) entry which is preliminary data.</text>
</comment>
<dbReference type="EMBL" id="SHKL01000002">
    <property type="protein sequence ID" value="RZT75492.1"/>
    <property type="molecule type" value="Genomic_DNA"/>
</dbReference>
<evidence type="ECO:0000313" key="3">
    <source>
        <dbReference type="Proteomes" id="UP000291591"/>
    </source>
</evidence>
<dbReference type="RefSeq" id="WP_130295375.1">
    <property type="nucleotide sequence ID" value="NZ_SHKL01000002.1"/>
</dbReference>
<sequence>MNWFWPDDGAIQLREASPRRLLHISPDTWGLNFRMRYRAPAASEAAGDDSSSTAPGGNATDVGEEQGSGGDVIAVDFPHRPRWRRAR</sequence>
<dbReference type="Proteomes" id="UP000291591">
    <property type="component" value="Unassembled WGS sequence"/>
</dbReference>
<accession>A0A4V6ME00</accession>
<name>A0A4V6ME00_PSEST</name>
<dbReference type="AlphaFoldDB" id="A0A4V6ME00"/>